<feature type="transmembrane region" description="Helical" evidence="1">
    <location>
        <begin position="147"/>
        <end position="169"/>
    </location>
</feature>
<evidence type="ECO:0000313" key="3">
    <source>
        <dbReference type="Proteomes" id="UP000617426"/>
    </source>
</evidence>
<feature type="transmembrane region" description="Helical" evidence="1">
    <location>
        <begin position="100"/>
        <end position="117"/>
    </location>
</feature>
<sequence>MSAPAHALVRTTGIGVPDRAMAGFGTALALAWRRNRVRLGVWLLSLVGMYAYIAAYYAETFTTARALEDYAALSATPAMKAITGLSKAADTLGGAVWTKGWMTIALSLAIGSVFLITRSGRADEEAGRTELLRAGALGIRASSHANAFLVALLAAAVGIGLSAVSLLWGLDPAGTGISGSLVLGASTTGIGLMGLGVGALAGQLARTSRGANALGSATIIAFYVLRMIGDLGPEWLTWLSPIGWGVRMQPYADDDWAPFALMLALAAFLLLVARTIESRRDLGTGLLPGRLGRAGAPAFLGSPLGLGLRLQGNAILGWTLAIGLSGILFGSLVESMTSLLDNAGGNVDALLRGSGVTALVSLLVSVMGLLTMVFALQSALTLRGEEAGGILEAQFAGAVSRRRWALERLLIPACGSALLLLLGGGLLGGVYGASISDASQAGALALASLAYWPAVMVYVGIAVVLWAFLPRLAVPISWSFVAATWFLTVFGEVFSLPRRLLDALPFAATPYMPMESFDALALLGLAAAALLLLVIGVEGFARRDLTGA</sequence>
<proteinExistence type="predicted"/>
<keyword evidence="1" id="KW-1133">Transmembrane helix</keyword>
<feature type="transmembrane region" description="Helical" evidence="1">
    <location>
        <begin position="409"/>
        <end position="431"/>
    </location>
</feature>
<dbReference type="Proteomes" id="UP000617426">
    <property type="component" value="Unassembled WGS sequence"/>
</dbReference>
<keyword evidence="1" id="KW-0812">Transmembrane</keyword>
<protein>
    <submittedName>
        <fullName evidence="2">ABC-2 type transport system permease protein</fullName>
    </submittedName>
</protein>
<keyword evidence="1" id="KW-0472">Membrane</keyword>
<name>A0A923E2B0_9ACTO</name>
<keyword evidence="3" id="KW-1185">Reference proteome</keyword>
<feature type="transmembrane region" description="Helical" evidence="1">
    <location>
        <begin position="39"/>
        <end position="58"/>
    </location>
</feature>
<feature type="transmembrane region" description="Helical" evidence="1">
    <location>
        <begin position="353"/>
        <end position="376"/>
    </location>
</feature>
<accession>A0A923E2B0</accession>
<dbReference type="AlphaFoldDB" id="A0A923E2B0"/>
<feature type="transmembrane region" description="Helical" evidence="1">
    <location>
        <begin position="451"/>
        <end position="469"/>
    </location>
</feature>
<feature type="transmembrane region" description="Helical" evidence="1">
    <location>
        <begin position="516"/>
        <end position="537"/>
    </location>
</feature>
<feature type="transmembrane region" description="Helical" evidence="1">
    <location>
        <begin position="181"/>
        <end position="201"/>
    </location>
</feature>
<gene>
    <name evidence="2" type="ORF">HD592_001243</name>
</gene>
<comment type="caution">
    <text evidence="2">The sequence shown here is derived from an EMBL/GenBank/DDBJ whole genome shotgun (WGS) entry which is preliminary data.</text>
</comment>
<evidence type="ECO:0000256" key="1">
    <source>
        <dbReference type="SAM" id="Phobius"/>
    </source>
</evidence>
<evidence type="ECO:0000313" key="2">
    <source>
        <dbReference type="EMBL" id="MBB6334678.1"/>
    </source>
</evidence>
<dbReference type="RefSeq" id="WP_184452579.1">
    <property type="nucleotide sequence ID" value="NZ_JACHMK010000001.1"/>
</dbReference>
<feature type="transmembrane region" description="Helical" evidence="1">
    <location>
        <begin position="476"/>
        <end position="496"/>
    </location>
</feature>
<organism evidence="2 3">
    <name type="scientific">Schaalia hyovaginalis</name>
    <dbReference type="NCBI Taxonomy" id="29316"/>
    <lineage>
        <taxon>Bacteria</taxon>
        <taxon>Bacillati</taxon>
        <taxon>Actinomycetota</taxon>
        <taxon>Actinomycetes</taxon>
        <taxon>Actinomycetales</taxon>
        <taxon>Actinomycetaceae</taxon>
        <taxon>Schaalia</taxon>
    </lineage>
</organism>
<reference evidence="2" key="1">
    <citation type="submission" date="2020-08" db="EMBL/GenBank/DDBJ databases">
        <title>Sequencing the genomes of 1000 actinobacteria strains.</title>
        <authorList>
            <person name="Klenk H.-P."/>
        </authorList>
    </citation>
    <scope>NUCLEOTIDE SEQUENCE</scope>
    <source>
        <strain evidence="2">DSM 10695</strain>
    </source>
</reference>
<feature type="transmembrane region" description="Helical" evidence="1">
    <location>
        <begin position="256"/>
        <end position="273"/>
    </location>
</feature>
<dbReference type="EMBL" id="JACHMK010000001">
    <property type="protein sequence ID" value="MBB6334678.1"/>
    <property type="molecule type" value="Genomic_DNA"/>
</dbReference>
<feature type="transmembrane region" description="Helical" evidence="1">
    <location>
        <begin position="213"/>
        <end position="229"/>
    </location>
</feature>
<feature type="transmembrane region" description="Helical" evidence="1">
    <location>
        <begin position="315"/>
        <end position="333"/>
    </location>
</feature>